<dbReference type="GO" id="GO:0005634">
    <property type="term" value="C:nucleus"/>
    <property type="evidence" value="ECO:0007669"/>
    <property type="project" value="UniProtKB-SubCell"/>
</dbReference>
<accession>A0A7N2MAC4</accession>
<dbReference type="EnsemblPlants" id="QL08p022040:mrna">
    <property type="protein sequence ID" value="QL08p022040:mrna"/>
    <property type="gene ID" value="QL08p022040"/>
</dbReference>
<dbReference type="PANTHER" id="PTHR32086:SF0">
    <property type="entry name" value="FANCONI ANEMIA GROUP D2 PROTEIN"/>
    <property type="match status" value="1"/>
</dbReference>
<dbReference type="PANTHER" id="PTHR32086">
    <property type="entry name" value="FANCONI ANEMIA GROUP D2 PROTEIN"/>
    <property type="match status" value="1"/>
</dbReference>
<reference evidence="6 7" key="1">
    <citation type="journal article" date="2016" name="G3 (Bethesda)">
        <title>First Draft Assembly and Annotation of the Genome of a California Endemic Oak Quercus lobata Nee (Fagaceae).</title>
        <authorList>
            <person name="Sork V.L."/>
            <person name="Fitz-Gibbon S.T."/>
            <person name="Puiu D."/>
            <person name="Crepeau M."/>
            <person name="Gugger P.F."/>
            <person name="Sherman R."/>
            <person name="Stevens K."/>
            <person name="Langley C.H."/>
            <person name="Pellegrini M."/>
            <person name="Salzberg S.L."/>
        </authorList>
    </citation>
    <scope>NUCLEOTIDE SEQUENCE [LARGE SCALE GENOMIC DNA]</scope>
    <source>
        <strain evidence="6 7">cv. SW786</strain>
    </source>
</reference>
<dbReference type="GO" id="GO:0036297">
    <property type="term" value="P:interstrand cross-link repair"/>
    <property type="evidence" value="ECO:0007669"/>
    <property type="project" value="TreeGrafter"/>
</dbReference>
<dbReference type="InParanoid" id="A0A7N2MAC4"/>
<evidence type="ECO:0000256" key="2">
    <source>
        <dbReference type="ARBA" id="ARBA00022499"/>
    </source>
</evidence>
<dbReference type="GO" id="GO:0000793">
    <property type="term" value="C:condensed chromosome"/>
    <property type="evidence" value="ECO:0007669"/>
    <property type="project" value="TreeGrafter"/>
</dbReference>
<evidence type="ECO:0000313" key="6">
    <source>
        <dbReference type="EnsemblPlants" id="QL08p022040:mrna"/>
    </source>
</evidence>
<dbReference type="GO" id="GO:0007129">
    <property type="term" value="P:homologous chromosome pairing at meiosis"/>
    <property type="evidence" value="ECO:0007669"/>
    <property type="project" value="TreeGrafter"/>
</dbReference>
<evidence type="ECO:0000256" key="1">
    <source>
        <dbReference type="ARBA" id="ARBA00004123"/>
    </source>
</evidence>
<evidence type="ECO:0000256" key="5">
    <source>
        <dbReference type="ARBA" id="ARBA00093456"/>
    </source>
</evidence>
<dbReference type="GO" id="GO:1990918">
    <property type="term" value="P:double-strand break repair involved in meiotic recombination"/>
    <property type="evidence" value="ECO:0007669"/>
    <property type="project" value="TreeGrafter"/>
</dbReference>
<comment type="similarity">
    <text evidence="5">Belongs to the Fanconi anemia protein FANCD2 family.</text>
</comment>
<keyword evidence="7" id="KW-1185">Reference proteome</keyword>
<keyword evidence="3" id="KW-0832">Ubl conjugation</keyword>
<dbReference type="GO" id="GO:0070182">
    <property type="term" value="F:DNA polymerase binding"/>
    <property type="evidence" value="ECO:0007669"/>
    <property type="project" value="TreeGrafter"/>
</dbReference>
<dbReference type="GO" id="GO:0031573">
    <property type="term" value="P:mitotic intra-S DNA damage checkpoint signaling"/>
    <property type="evidence" value="ECO:0007669"/>
    <property type="project" value="TreeGrafter"/>
</dbReference>
<dbReference type="Proteomes" id="UP000594261">
    <property type="component" value="Chromosome 8"/>
</dbReference>
<comment type="subcellular location">
    <subcellularLocation>
        <location evidence="1">Nucleus</location>
    </subcellularLocation>
</comment>
<organism evidence="6 7">
    <name type="scientific">Quercus lobata</name>
    <name type="common">Valley oak</name>
    <dbReference type="NCBI Taxonomy" id="97700"/>
    <lineage>
        <taxon>Eukaryota</taxon>
        <taxon>Viridiplantae</taxon>
        <taxon>Streptophyta</taxon>
        <taxon>Embryophyta</taxon>
        <taxon>Tracheophyta</taxon>
        <taxon>Spermatophyta</taxon>
        <taxon>Magnoliopsida</taxon>
        <taxon>eudicotyledons</taxon>
        <taxon>Gunneridae</taxon>
        <taxon>Pentapetalae</taxon>
        <taxon>rosids</taxon>
        <taxon>fabids</taxon>
        <taxon>Fagales</taxon>
        <taxon>Fagaceae</taxon>
        <taxon>Quercus</taxon>
    </lineage>
</organism>
<reference evidence="6" key="2">
    <citation type="submission" date="2021-01" db="UniProtKB">
        <authorList>
            <consortium name="EnsemblPlants"/>
        </authorList>
    </citation>
    <scope>IDENTIFICATION</scope>
</reference>
<dbReference type="AlphaFoldDB" id="A0A7N2MAC4"/>
<keyword evidence="2" id="KW-1017">Isopeptide bond</keyword>
<name>A0A7N2MAC4_QUELO</name>
<protein>
    <submittedName>
        <fullName evidence="6">Uncharacterized protein</fullName>
    </submittedName>
</protein>
<dbReference type="EMBL" id="LRBV02000008">
    <property type="status" value="NOT_ANNOTATED_CDS"/>
    <property type="molecule type" value="Genomic_DNA"/>
</dbReference>
<evidence type="ECO:0000256" key="3">
    <source>
        <dbReference type="ARBA" id="ARBA00022843"/>
    </source>
</evidence>
<proteinExistence type="inferred from homology"/>
<keyword evidence="4" id="KW-0539">Nucleus</keyword>
<dbReference type="InterPro" id="IPR029448">
    <property type="entry name" value="FANCD2"/>
</dbReference>
<evidence type="ECO:0000313" key="7">
    <source>
        <dbReference type="Proteomes" id="UP000594261"/>
    </source>
</evidence>
<sequence length="220" mass="24587">MGLIGTLQIVSCFGDTNTVCRASASQVGLSSNSIRDLPWVMAPVVNGLVCCSVFFEFCYDYYNIENVCIQILFIPEHHFVQKSNCEEALELLKTSLDSCKQSSLPLILFYDELTVMLDNRTLHPSIMEWVGKHVGEFESVFLSDLEGGKLPFKEPYFGIEGELWMNLDGDISPVCLNILPLSSSSMQSSSLQILPENFLIPSTVRHGPFGSEKSNTQWDK</sequence>
<evidence type="ECO:0000256" key="4">
    <source>
        <dbReference type="ARBA" id="ARBA00023242"/>
    </source>
</evidence>
<dbReference type="Gramene" id="QL08p022040:mrna">
    <property type="protein sequence ID" value="QL08p022040:mrna"/>
    <property type="gene ID" value="QL08p022040"/>
</dbReference>